<feature type="compositionally biased region" description="Polar residues" evidence="7">
    <location>
        <begin position="27"/>
        <end position="52"/>
    </location>
</feature>
<dbReference type="FunFam" id="3.40.640.10:FF:000053">
    <property type="entry name" value="Aminotransferase, class I"/>
    <property type="match status" value="1"/>
</dbReference>
<keyword evidence="5 9" id="KW-0808">Transferase</keyword>
<keyword evidence="4 9" id="KW-0032">Aminotransferase</keyword>
<dbReference type="Gene3D" id="3.40.640.10">
    <property type="entry name" value="Type I PLP-dependent aspartate aminotransferase-like (Major domain)"/>
    <property type="match status" value="1"/>
</dbReference>
<proteinExistence type="inferred from homology"/>
<gene>
    <name evidence="9" type="ORF">F0L68_37550</name>
</gene>
<evidence type="ECO:0000256" key="5">
    <source>
        <dbReference type="ARBA" id="ARBA00022679"/>
    </source>
</evidence>
<evidence type="ECO:0000313" key="9">
    <source>
        <dbReference type="EMBL" id="KAA2251336.1"/>
    </source>
</evidence>
<evidence type="ECO:0000259" key="8">
    <source>
        <dbReference type="Pfam" id="PF00155"/>
    </source>
</evidence>
<evidence type="ECO:0000313" key="10">
    <source>
        <dbReference type="Proteomes" id="UP000323454"/>
    </source>
</evidence>
<evidence type="ECO:0000256" key="2">
    <source>
        <dbReference type="ARBA" id="ARBA00007441"/>
    </source>
</evidence>
<feature type="domain" description="Aminotransferase class I/classII large" evidence="8">
    <location>
        <begin position="118"/>
        <end position="445"/>
    </location>
</feature>
<reference evidence="9 10" key="2">
    <citation type="submission" date="2019-09" db="EMBL/GenBank/DDBJ databases">
        <authorList>
            <person name="Jin C."/>
        </authorList>
    </citation>
    <scope>NUCLEOTIDE SEQUENCE [LARGE SCALE GENOMIC DNA]</scope>
    <source>
        <strain evidence="9 10">AN110305</strain>
    </source>
</reference>
<comment type="subunit">
    <text evidence="3">Homodimer.</text>
</comment>
<dbReference type="AlphaFoldDB" id="A0A5B2WLB7"/>
<dbReference type="GO" id="GO:0030170">
    <property type="term" value="F:pyridoxal phosphate binding"/>
    <property type="evidence" value="ECO:0007669"/>
    <property type="project" value="InterPro"/>
</dbReference>
<feature type="region of interest" description="Disordered" evidence="7">
    <location>
        <begin position="19"/>
        <end position="54"/>
    </location>
</feature>
<dbReference type="PANTHER" id="PTHR42790">
    <property type="entry name" value="AMINOTRANSFERASE"/>
    <property type="match status" value="1"/>
</dbReference>
<name>A0A5B2WLB7_9PSEU</name>
<dbReference type="OrthoDB" id="199743at2"/>
<organism evidence="9 10">
    <name type="scientific">Solihabitans fulvus</name>
    <dbReference type="NCBI Taxonomy" id="1892852"/>
    <lineage>
        <taxon>Bacteria</taxon>
        <taxon>Bacillati</taxon>
        <taxon>Actinomycetota</taxon>
        <taxon>Actinomycetes</taxon>
        <taxon>Pseudonocardiales</taxon>
        <taxon>Pseudonocardiaceae</taxon>
        <taxon>Solihabitans</taxon>
    </lineage>
</organism>
<dbReference type="Gene3D" id="3.90.1150.10">
    <property type="entry name" value="Aspartate Aminotransferase, domain 1"/>
    <property type="match status" value="1"/>
</dbReference>
<dbReference type="InterPro" id="IPR015422">
    <property type="entry name" value="PyrdxlP-dep_Trfase_small"/>
</dbReference>
<dbReference type="SUPFAM" id="SSF53383">
    <property type="entry name" value="PLP-dependent transferases"/>
    <property type="match status" value="1"/>
</dbReference>
<dbReference type="GO" id="GO:1901605">
    <property type="term" value="P:alpha-amino acid metabolic process"/>
    <property type="evidence" value="ECO:0007669"/>
    <property type="project" value="TreeGrafter"/>
</dbReference>
<dbReference type="Proteomes" id="UP000323454">
    <property type="component" value="Unassembled WGS sequence"/>
</dbReference>
<dbReference type="GO" id="GO:0008483">
    <property type="term" value="F:transaminase activity"/>
    <property type="evidence" value="ECO:0007669"/>
    <property type="project" value="UniProtKB-KW"/>
</dbReference>
<dbReference type="InterPro" id="IPR004839">
    <property type="entry name" value="Aminotransferase_I/II_large"/>
</dbReference>
<comment type="caution">
    <text evidence="9">The sequence shown here is derived from an EMBL/GenBank/DDBJ whole genome shotgun (WGS) entry which is preliminary data.</text>
</comment>
<protein>
    <submittedName>
        <fullName evidence="9">PLP-dependent aminotransferase family protein</fullName>
    </submittedName>
</protein>
<feature type="region of interest" description="Disordered" evidence="7">
    <location>
        <begin position="459"/>
        <end position="478"/>
    </location>
</feature>
<keyword evidence="10" id="KW-1185">Reference proteome</keyword>
<dbReference type="InterPro" id="IPR050859">
    <property type="entry name" value="Class-I_PLP-dep_aminotransf"/>
</dbReference>
<dbReference type="PANTHER" id="PTHR42790:SF19">
    <property type="entry name" value="KYNURENINE_ALPHA-AMINOADIPATE AMINOTRANSFERASE, MITOCHONDRIAL"/>
    <property type="match status" value="1"/>
</dbReference>
<keyword evidence="6" id="KW-0663">Pyridoxal phosphate</keyword>
<dbReference type="InterPro" id="IPR015424">
    <property type="entry name" value="PyrdxlP-dep_Trfase"/>
</dbReference>
<reference evidence="9 10" key="1">
    <citation type="submission" date="2019-09" db="EMBL/GenBank/DDBJ databases">
        <title>Goodfellowia gen. nov., a new genus of the Pseudonocardineae related to Actinoalloteichus, containing Goodfellowia coeruleoviolacea gen. nov., comb. nov. gen. nov., comb. nov.</title>
        <authorList>
            <person name="Labeda D."/>
        </authorList>
    </citation>
    <scope>NUCLEOTIDE SEQUENCE [LARGE SCALE GENOMIC DNA]</scope>
    <source>
        <strain evidence="9 10">AN110305</strain>
    </source>
</reference>
<evidence type="ECO:0000256" key="3">
    <source>
        <dbReference type="ARBA" id="ARBA00011738"/>
    </source>
</evidence>
<evidence type="ECO:0000256" key="1">
    <source>
        <dbReference type="ARBA" id="ARBA00001933"/>
    </source>
</evidence>
<dbReference type="Pfam" id="PF00155">
    <property type="entry name" value="Aminotran_1_2"/>
    <property type="match status" value="1"/>
</dbReference>
<evidence type="ECO:0000256" key="6">
    <source>
        <dbReference type="ARBA" id="ARBA00022898"/>
    </source>
</evidence>
<sequence length="478" mass="51199">MIGGCDERGKARATIGTTVTLGRDNPPVTTGSQPTSECPVTAPGQQPATQGARSLDPHLRRYAARTAGMTASEIRALFAVASRPEVVSLAGGMPYLAALPLDSLSAEIGNLIATDGLVALQYGSAHGVPELREQICEVMALEGISAHPDDVVVTVGSQMALDMVTRIFCDPGDVVLAEGPSYVGALGSFAAYQAQVVHVAMDDDGLIPAALREALAAVAARGQRVKFLYTIPNFHNPAGVTLAVSRRAEVLEICRQHGVLVVEDNPYGLLGFDGQTYPALRSSDPDNVVYLGSFSKTFAAGLRVGWALAPHAVREKLVLAAESATLCPPTLNQLVVSRYLSTHDWKGQIKTYREAYRERRDAMLSALEQHMPAGCTWTRPDGGFYVWLTVPEGIDTKAMLPRAVTQRVAYASGTGFYADRLGSRQMRLSFCYPTPERIKEGVRRLANVLEGEIQLHATFGSTPRREVSGPQAPSPDTA</sequence>
<dbReference type="CDD" id="cd00609">
    <property type="entry name" value="AAT_like"/>
    <property type="match status" value="1"/>
</dbReference>
<accession>A0A5B2WLB7</accession>
<evidence type="ECO:0000256" key="7">
    <source>
        <dbReference type="SAM" id="MobiDB-lite"/>
    </source>
</evidence>
<dbReference type="EMBL" id="VUOB01000083">
    <property type="protein sequence ID" value="KAA2251336.1"/>
    <property type="molecule type" value="Genomic_DNA"/>
</dbReference>
<dbReference type="InterPro" id="IPR015421">
    <property type="entry name" value="PyrdxlP-dep_Trfase_major"/>
</dbReference>
<comment type="cofactor">
    <cofactor evidence="1">
        <name>pyridoxal 5'-phosphate</name>
        <dbReference type="ChEBI" id="CHEBI:597326"/>
    </cofactor>
</comment>
<evidence type="ECO:0000256" key="4">
    <source>
        <dbReference type="ARBA" id="ARBA00022576"/>
    </source>
</evidence>
<comment type="similarity">
    <text evidence="2">Belongs to the class-I pyridoxal-phosphate-dependent aminotransferase family.</text>
</comment>